<accession>A0A2X0PC48</accession>
<sequence>MDSSPASPSAPRDPSSPESSIGEQITTLQAQLTALQASQPAAAAATPAVTATASKVVFPKHARLDGPKSFTNWLCQLRLALPNQVRGYVLDGVIPPTWTADQLAARDDAAQEIIVGSIDSADVSATLDAIPSDDLLAPRIFAALKARFAPDNATRTLELFARLWDFRKMPASVEAYDTWLRKYMSIAQEIRDAKTSLNDVLATHVLAMVPSCLDSFQLTFTDEQRNRRDLPKLTTLTDHIRIQLRSAGLSTSHSAMLATTSSCPACRAPGHRLHNCTSRAKHPPTGPCGRCHKKGHWTLDCKNRGEQTRSSDNTQDDVVKSPLSARQRRLGRRAHPLARPLAVGT</sequence>
<dbReference type="InterPro" id="IPR036875">
    <property type="entry name" value="Znf_CCHC_sf"/>
</dbReference>
<dbReference type="InterPro" id="IPR001878">
    <property type="entry name" value="Znf_CCHC"/>
</dbReference>
<keyword evidence="1" id="KW-0507">mRNA processing</keyword>
<keyword evidence="5" id="KW-1185">Reference proteome</keyword>
<evidence type="ECO:0000256" key="1">
    <source>
        <dbReference type="ARBA" id="ARBA00022664"/>
    </source>
</evidence>
<dbReference type="Proteomes" id="UP000249464">
    <property type="component" value="Unassembled WGS sequence"/>
</dbReference>
<dbReference type="GO" id="GO:0003676">
    <property type="term" value="F:nucleic acid binding"/>
    <property type="evidence" value="ECO:0007669"/>
    <property type="project" value="InterPro"/>
</dbReference>
<protein>
    <submittedName>
        <fullName evidence="4">BQ5605_C004g03145 protein</fullName>
    </submittedName>
</protein>
<evidence type="ECO:0000259" key="3">
    <source>
        <dbReference type="SMART" id="SM00343"/>
    </source>
</evidence>
<evidence type="ECO:0000313" key="4">
    <source>
        <dbReference type="EMBL" id="SGY70387.1"/>
    </source>
</evidence>
<feature type="compositionally biased region" description="Basic residues" evidence="2">
    <location>
        <begin position="326"/>
        <end position="336"/>
    </location>
</feature>
<organism evidence="4 5">
    <name type="scientific">Microbotryum silenes-dioicae</name>
    <dbReference type="NCBI Taxonomy" id="796604"/>
    <lineage>
        <taxon>Eukaryota</taxon>
        <taxon>Fungi</taxon>
        <taxon>Dikarya</taxon>
        <taxon>Basidiomycota</taxon>
        <taxon>Pucciniomycotina</taxon>
        <taxon>Microbotryomycetes</taxon>
        <taxon>Microbotryales</taxon>
        <taxon>Microbotryaceae</taxon>
        <taxon>Microbotryum</taxon>
    </lineage>
</organism>
<dbReference type="AlphaFoldDB" id="A0A2X0PC48"/>
<dbReference type="GO" id="GO:0008270">
    <property type="term" value="F:zinc ion binding"/>
    <property type="evidence" value="ECO:0007669"/>
    <property type="project" value="InterPro"/>
</dbReference>
<dbReference type="Gene3D" id="4.10.60.10">
    <property type="entry name" value="Zinc finger, CCHC-type"/>
    <property type="match status" value="1"/>
</dbReference>
<dbReference type="EMBL" id="FQNC01000046">
    <property type="protein sequence ID" value="SGY70387.1"/>
    <property type="molecule type" value="Genomic_DNA"/>
</dbReference>
<dbReference type="STRING" id="796604.A0A2X0PC48"/>
<feature type="region of interest" description="Disordered" evidence="2">
    <location>
        <begin position="1"/>
        <end position="23"/>
    </location>
</feature>
<feature type="domain" description="CCHC-type" evidence="3">
    <location>
        <begin position="287"/>
        <end position="303"/>
    </location>
</feature>
<reference evidence="4 5" key="1">
    <citation type="submission" date="2016-11" db="EMBL/GenBank/DDBJ databases">
        <authorList>
            <person name="Jaros S."/>
            <person name="Januszkiewicz K."/>
            <person name="Wedrychowicz H."/>
        </authorList>
    </citation>
    <scope>NUCLEOTIDE SEQUENCE [LARGE SCALE GENOMIC DNA]</scope>
</reference>
<dbReference type="SMART" id="SM00343">
    <property type="entry name" value="ZnF_C2HC"/>
    <property type="match status" value="2"/>
</dbReference>
<feature type="region of interest" description="Disordered" evidence="2">
    <location>
        <begin position="303"/>
        <end position="345"/>
    </location>
</feature>
<feature type="domain" description="CCHC-type" evidence="3">
    <location>
        <begin position="262"/>
        <end position="278"/>
    </location>
</feature>
<proteinExistence type="predicted"/>
<evidence type="ECO:0000256" key="2">
    <source>
        <dbReference type="SAM" id="MobiDB-lite"/>
    </source>
</evidence>
<name>A0A2X0PC48_9BASI</name>
<dbReference type="SUPFAM" id="SSF57756">
    <property type="entry name" value="Retrovirus zinc finger-like domains"/>
    <property type="match status" value="1"/>
</dbReference>
<gene>
    <name evidence="4" type="primary">BQ5605_C004g03145</name>
    <name evidence="4" type="ORF">BQ5605_C004G03145</name>
</gene>
<evidence type="ECO:0000313" key="5">
    <source>
        <dbReference type="Proteomes" id="UP000249464"/>
    </source>
</evidence>
<dbReference type="GO" id="GO:0006397">
    <property type="term" value="P:mRNA processing"/>
    <property type="evidence" value="ECO:0007669"/>
    <property type="project" value="UniProtKB-KW"/>
</dbReference>